<accession>A0AAN9A2Z0</accession>
<protein>
    <submittedName>
        <fullName evidence="2">Arr1p</fullName>
    </submittedName>
</protein>
<proteinExistence type="inferred from homology"/>
<comment type="caution">
    <text evidence="2">The sequence shown here is derived from an EMBL/GenBank/DDBJ whole genome shotgun (WGS) entry which is preliminary data.</text>
</comment>
<evidence type="ECO:0000313" key="2">
    <source>
        <dbReference type="EMBL" id="KAK7070465.1"/>
    </source>
</evidence>
<dbReference type="InterPro" id="IPR014752">
    <property type="entry name" value="Arrestin-like_C"/>
</dbReference>
<reference evidence="2 3" key="1">
    <citation type="submission" date="2023-11" db="EMBL/GenBank/DDBJ databases">
        <title>Halocaridina rubra genome assembly.</title>
        <authorList>
            <person name="Smith C."/>
        </authorList>
    </citation>
    <scope>NUCLEOTIDE SEQUENCE [LARGE SCALE GENOMIC DNA]</scope>
    <source>
        <strain evidence="2">EP-1</strain>
        <tissue evidence="2">Whole</tissue>
    </source>
</reference>
<dbReference type="PANTHER" id="PTHR11792:SF16">
    <property type="entry name" value="PHOSRESTIN-2"/>
    <property type="match status" value="1"/>
</dbReference>
<dbReference type="GO" id="GO:0001664">
    <property type="term" value="F:G protein-coupled receptor binding"/>
    <property type="evidence" value="ECO:0007669"/>
    <property type="project" value="TreeGrafter"/>
</dbReference>
<dbReference type="Gene3D" id="2.60.40.640">
    <property type="match status" value="1"/>
</dbReference>
<dbReference type="PANTHER" id="PTHR11792">
    <property type="entry name" value="ARRESTIN"/>
    <property type="match status" value="1"/>
</dbReference>
<name>A0AAN9A2Z0_HALRR</name>
<dbReference type="GO" id="GO:0002031">
    <property type="term" value="P:G protein-coupled receptor internalization"/>
    <property type="evidence" value="ECO:0007669"/>
    <property type="project" value="TreeGrafter"/>
</dbReference>
<dbReference type="Proteomes" id="UP001381693">
    <property type="component" value="Unassembled WGS sequence"/>
</dbReference>
<evidence type="ECO:0000256" key="1">
    <source>
        <dbReference type="ARBA" id="ARBA00005298"/>
    </source>
</evidence>
<dbReference type="GO" id="GO:0005737">
    <property type="term" value="C:cytoplasm"/>
    <property type="evidence" value="ECO:0007669"/>
    <property type="project" value="TreeGrafter"/>
</dbReference>
<dbReference type="SUPFAM" id="SSF81296">
    <property type="entry name" value="E set domains"/>
    <property type="match status" value="1"/>
</dbReference>
<dbReference type="GO" id="GO:0007165">
    <property type="term" value="P:signal transduction"/>
    <property type="evidence" value="ECO:0007669"/>
    <property type="project" value="InterPro"/>
</dbReference>
<dbReference type="InterPro" id="IPR014756">
    <property type="entry name" value="Ig_E-set"/>
</dbReference>
<evidence type="ECO:0000313" key="3">
    <source>
        <dbReference type="Proteomes" id="UP001381693"/>
    </source>
</evidence>
<dbReference type="EMBL" id="JAXCGZ010015354">
    <property type="protein sequence ID" value="KAK7070465.1"/>
    <property type="molecule type" value="Genomic_DNA"/>
</dbReference>
<keyword evidence="3" id="KW-1185">Reference proteome</keyword>
<dbReference type="InterPro" id="IPR000698">
    <property type="entry name" value="Arrestin"/>
</dbReference>
<gene>
    <name evidence="2" type="primary">Arr1_1</name>
    <name evidence="2" type="ORF">SK128_004981</name>
</gene>
<comment type="similarity">
    <text evidence="1">Belongs to the arrestin family.</text>
</comment>
<sequence>MEGCPVSPGSALQKVLYLTPTLSSNMDRRSIALDGHLKNIHTNLASSTLLVNPEHREIFSMVISYTVKVKLYLGAMGGEVTAELPFVLMHPKPDPRQLMRTDSQAQVEAFRSESMGCSIDQD</sequence>
<dbReference type="AlphaFoldDB" id="A0AAN9A2Z0"/>
<organism evidence="2 3">
    <name type="scientific">Halocaridina rubra</name>
    <name type="common">Hawaiian red shrimp</name>
    <dbReference type="NCBI Taxonomy" id="373956"/>
    <lineage>
        <taxon>Eukaryota</taxon>
        <taxon>Metazoa</taxon>
        <taxon>Ecdysozoa</taxon>
        <taxon>Arthropoda</taxon>
        <taxon>Crustacea</taxon>
        <taxon>Multicrustacea</taxon>
        <taxon>Malacostraca</taxon>
        <taxon>Eumalacostraca</taxon>
        <taxon>Eucarida</taxon>
        <taxon>Decapoda</taxon>
        <taxon>Pleocyemata</taxon>
        <taxon>Caridea</taxon>
        <taxon>Atyoidea</taxon>
        <taxon>Atyidae</taxon>
        <taxon>Halocaridina</taxon>
    </lineage>
</organism>